<name>T5A8J9_OPHSC</name>
<evidence type="ECO:0000256" key="4">
    <source>
        <dbReference type="ARBA" id="ARBA00022989"/>
    </source>
</evidence>
<keyword evidence="3" id="KW-0812">Transmembrane</keyword>
<evidence type="ECO:0000313" key="9">
    <source>
        <dbReference type="Proteomes" id="UP000019374"/>
    </source>
</evidence>
<protein>
    <submittedName>
        <fullName evidence="8">MOZ protein represents a chromatin-associated acetyltransferase</fullName>
    </submittedName>
</protein>
<dbReference type="PANTHER" id="PTHR14360:SF12">
    <property type="entry name" value="MOZ PROTEIN REPRESENTS A CHROMATIN-ASSOCIATED ACETYLTRANSFERASE"/>
    <property type="match status" value="1"/>
</dbReference>
<proteinExistence type="predicted"/>
<dbReference type="AlphaFoldDB" id="T5A8J9"/>
<reference evidence="8 9" key="1">
    <citation type="journal article" date="2013" name="Chin. Sci. Bull.">
        <title>Genome survey uncovers the secrets of sex and lifestyle in caterpillar fungus.</title>
        <authorList>
            <person name="Hu X."/>
            <person name="Zhang Y."/>
            <person name="Xiao G."/>
            <person name="Zheng P."/>
            <person name="Xia Y."/>
            <person name="Zhang X."/>
            <person name="St Leger R.J."/>
            <person name="Liu X."/>
            <person name="Wang C."/>
        </authorList>
    </citation>
    <scope>NUCLEOTIDE SEQUENCE [LARGE SCALE GENOMIC DNA]</scope>
    <source>
        <strain evidence="9">Co18 / CGMCC 3.14243</strain>
        <tissue evidence="8">Fruit-body</tissue>
    </source>
</reference>
<comment type="subcellular location">
    <subcellularLocation>
        <location evidence="2">Membrane</location>
    </subcellularLocation>
    <subcellularLocation>
        <location evidence="1">Mitochondrion</location>
    </subcellularLocation>
</comment>
<dbReference type="PANTHER" id="PTHR14360">
    <property type="entry name" value="PROTEIN FMP32, MITOCHONDRIAL"/>
    <property type="match status" value="1"/>
</dbReference>
<accession>T5A8J9</accession>
<organism evidence="8 9">
    <name type="scientific">Ophiocordyceps sinensis (strain Co18 / CGMCC 3.14243)</name>
    <name type="common">Yarsagumba caterpillar fungus</name>
    <name type="synonym">Hirsutella sinensis</name>
    <dbReference type="NCBI Taxonomy" id="911162"/>
    <lineage>
        <taxon>Eukaryota</taxon>
        <taxon>Fungi</taxon>
        <taxon>Dikarya</taxon>
        <taxon>Ascomycota</taxon>
        <taxon>Pezizomycotina</taxon>
        <taxon>Sordariomycetes</taxon>
        <taxon>Hypocreomycetidae</taxon>
        <taxon>Hypocreales</taxon>
        <taxon>Ophiocordycipitaceae</taxon>
        <taxon>Ophiocordyceps</taxon>
    </lineage>
</organism>
<evidence type="ECO:0000256" key="5">
    <source>
        <dbReference type="ARBA" id="ARBA00023054"/>
    </source>
</evidence>
<dbReference type="EMBL" id="KE655633">
    <property type="protein sequence ID" value="EQK98086.1"/>
    <property type="molecule type" value="Genomic_DNA"/>
</dbReference>
<keyword evidence="8" id="KW-0808">Transferase</keyword>
<keyword evidence="5" id="KW-0175">Coiled coil</keyword>
<dbReference type="GO" id="GO:0016740">
    <property type="term" value="F:transferase activity"/>
    <property type="evidence" value="ECO:0007669"/>
    <property type="project" value="UniProtKB-KW"/>
</dbReference>
<evidence type="ECO:0000256" key="1">
    <source>
        <dbReference type="ARBA" id="ARBA00004173"/>
    </source>
</evidence>
<dbReference type="GO" id="GO:0016020">
    <property type="term" value="C:membrane"/>
    <property type="evidence" value="ECO:0007669"/>
    <property type="project" value="UniProtKB-SubCell"/>
</dbReference>
<dbReference type="HOGENOM" id="CLU_2121766_0_0_1"/>
<evidence type="ECO:0000313" key="8">
    <source>
        <dbReference type="EMBL" id="EQK98086.1"/>
    </source>
</evidence>
<dbReference type="GO" id="GO:0005739">
    <property type="term" value="C:mitochondrion"/>
    <property type="evidence" value="ECO:0007669"/>
    <property type="project" value="UniProtKB-SubCell"/>
</dbReference>
<evidence type="ECO:0000256" key="2">
    <source>
        <dbReference type="ARBA" id="ARBA00004370"/>
    </source>
</evidence>
<dbReference type="Pfam" id="PF07798">
    <property type="entry name" value="CCDC90-like"/>
    <property type="match status" value="1"/>
</dbReference>
<dbReference type="Proteomes" id="UP000019374">
    <property type="component" value="Unassembled WGS sequence"/>
</dbReference>
<evidence type="ECO:0000256" key="7">
    <source>
        <dbReference type="ARBA" id="ARBA00023136"/>
    </source>
</evidence>
<evidence type="ECO:0000256" key="3">
    <source>
        <dbReference type="ARBA" id="ARBA00022692"/>
    </source>
</evidence>
<keyword evidence="4" id="KW-1133">Transmembrane helix</keyword>
<keyword evidence="6" id="KW-0496">Mitochondrion</keyword>
<dbReference type="InterPro" id="IPR024461">
    <property type="entry name" value="CCDC90-like"/>
</dbReference>
<gene>
    <name evidence="8" type="ORF">OCS_06200</name>
</gene>
<keyword evidence="7" id="KW-0472">Membrane</keyword>
<evidence type="ECO:0000256" key="6">
    <source>
        <dbReference type="ARBA" id="ARBA00023128"/>
    </source>
</evidence>
<sequence length="114" mass="12362">MEPPERVARQHPHMAPPPYVHHFDSYSLVKQLQQGGYTPEQATTAMKGIRTLLAHNLDGAQQSLVSKSNVENVGHAHASPKGAIPWPWRRNQALGGLADELADEARAAAVDDGP</sequence>
<dbReference type="Gene3D" id="1.20.5.340">
    <property type="match status" value="1"/>
</dbReference>